<dbReference type="SUPFAM" id="SSF53067">
    <property type="entry name" value="Actin-like ATPase domain"/>
    <property type="match status" value="2"/>
</dbReference>
<dbReference type="CDD" id="cd24052">
    <property type="entry name" value="ASKHA_NBD_HpPPX-GppA-like"/>
    <property type="match status" value="1"/>
</dbReference>
<dbReference type="InterPro" id="IPR043129">
    <property type="entry name" value="ATPase_NBD"/>
</dbReference>
<dbReference type="eggNOG" id="COG0248">
    <property type="taxonomic scope" value="Bacteria"/>
</dbReference>
<name>A5G1K1_ACICJ</name>
<dbReference type="HOGENOM" id="CLU_025908_4_2_5"/>
<dbReference type="Gene3D" id="3.30.420.40">
    <property type="match status" value="1"/>
</dbReference>
<dbReference type="EMBL" id="CP000697">
    <property type="protein sequence ID" value="ABQ31733.1"/>
    <property type="molecule type" value="Genomic_DNA"/>
</dbReference>
<organism evidence="3 4">
    <name type="scientific">Acidiphilium cryptum (strain JF-5)</name>
    <dbReference type="NCBI Taxonomy" id="349163"/>
    <lineage>
        <taxon>Bacteria</taxon>
        <taxon>Pseudomonadati</taxon>
        <taxon>Pseudomonadota</taxon>
        <taxon>Alphaproteobacteria</taxon>
        <taxon>Acetobacterales</taxon>
        <taxon>Acidocellaceae</taxon>
        <taxon>Acidiphilium</taxon>
    </lineage>
</organism>
<reference evidence="3 4" key="1">
    <citation type="submission" date="2007-05" db="EMBL/GenBank/DDBJ databases">
        <title>Complete sequence of chromosome of Acidiphilium cryptum JF-5.</title>
        <authorList>
            <consortium name="US DOE Joint Genome Institute"/>
            <person name="Copeland A."/>
            <person name="Lucas S."/>
            <person name="Lapidus A."/>
            <person name="Barry K."/>
            <person name="Detter J.C."/>
            <person name="Glavina del Rio T."/>
            <person name="Hammon N."/>
            <person name="Israni S."/>
            <person name="Dalin E."/>
            <person name="Tice H."/>
            <person name="Pitluck S."/>
            <person name="Sims D."/>
            <person name="Brettin T."/>
            <person name="Bruce D."/>
            <person name="Han C."/>
            <person name="Schmutz J."/>
            <person name="Larimer F."/>
            <person name="Land M."/>
            <person name="Hauser L."/>
            <person name="Kyrpides N."/>
            <person name="Kim E."/>
            <person name="Magnuson T."/>
            <person name="Richardson P."/>
        </authorList>
    </citation>
    <scope>NUCLEOTIDE SEQUENCE [LARGE SCALE GENOMIC DNA]</scope>
    <source>
        <strain evidence="3 4">JF-5</strain>
    </source>
</reference>
<dbReference type="STRING" id="349163.Acry_2542"/>
<evidence type="ECO:0000313" key="3">
    <source>
        <dbReference type="EMBL" id="ABQ31733.1"/>
    </source>
</evidence>
<dbReference type="Gene3D" id="1.10.3210.10">
    <property type="entry name" value="Hypothetical protein af1432"/>
    <property type="match status" value="1"/>
</dbReference>
<dbReference type="Proteomes" id="UP000000245">
    <property type="component" value="Chromosome"/>
</dbReference>
<dbReference type="Pfam" id="PF21697">
    <property type="entry name" value="Ppx_C"/>
    <property type="match status" value="1"/>
</dbReference>
<dbReference type="SUPFAM" id="SSF109604">
    <property type="entry name" value="HD-domain/PDEase-like"/>
    <property type="match status" value="1"/>
</dbReference>
<protein>
    <submittedName>
        <fullName evidence="3">Ppx/GppA phosphatase</fullName>
    </submittedName>
</protein>
<dbReference type="InterPro" id="IPR048951">
    <property type="entry name" value="Ppx_C"/>
</dbReference>
<dbReference type="Pfam" id="PF02541">
    <property type="entry name" value="Ppx-GppA"/>
    <property type="match status" value="1"/>
</dbReference>
<gene>
    <name evidence="3" type="ordered locus">Acry_2542</name>
</gene>
<dbReference type="PANTHER" id="PTHR30005">
    <property type="entry name" value="EXOPOLYPHOSPHATASE"/>
    <property type="match status" value="1"/>
</dbReference>
<proteinExistence type="predicted"/>
<evidence type="ECO:0000259" key="2">
    <source>
        <dbReference type="Pfam" id="PF21697"/>
    </source>
</evidence>
<evidence type="ECO:0000259" key="1">
    <source>
        <dbReference type="Pfam" id="PF02541"/>
    </source>
</evidence>
<accession>A5G1K1</accession>
<dbReference type="GO" id="GO:0016462">
    <property type="term" value="F:pyrophosphatase activity"/>
    <property type="evidence" value="ECO:0007669"/>
    <property type="project" value="TreeGrafter"/>
</dbReference>
<dbReference type="AlphaFoldDB" id="A5G1K1"/>
<dbReference type="InterPro" id="IPR003695">
    <property type="entry name" value="Ppx_GppA_N"/>
</dbReference>
<evidence type="ECO:0000313" key="4">
    <source>
        <dbReference type="Proteomes" id="UP000000245"/>
    </source>
</evidence>
<dbReference type="PANTHER" id="PTHR30005:SF0">
    <property type="entry name" value="RETROGRADE REGULATION PROTEIN 2"/>
    <property type="match status" value="1"/>
</dbReference>
<dbReference type="InterPro" id="IPR050273">
    <property type="entry name" value="GppA/Ppx_hydrolase"/>
</dbReference>
<dbReference type="Gene3D" id="3.30.420.150">
    <property type="entry name" value="Exopolyphosphatase. Domain 2"/>
    <property type="match status" value="1"/>
</dbReference>
<feature type="domain" description="Ppx/GppA phosphatase N-terminal" evidence="1">
    <location>
        <begin position="62"/>
        <end position="341"/>
    </location>
</feature>
<dbReference type="KEGG" id="acr:Acry_2542"/>
<keyword evidence="4" id="KW-1185">Reference proteome</keyword>
<sequence>MPSGAAGLRIAAVCVTGHTPLPSVLRLRYADDMTRMLHEPAPGALRRRAVVDLGSNSVRLVVFQGESRNPMQIFNEKAVLRLARGLIRTGRLDEAAMDETVTVMRRYGAIARAMGAAPFEALATSAVRDAENGPDFVARLEAEIPGLKVIILSGEQEARLSAEGVLCGIPGADGILADLGGGSLELVRLSEGRIGPAATVPIGVIRLAERAQEDRARARAIVSDELAGVPFLGDGEGGDLFVSGGAFRALARIHIAQTGYPLAMVHHYTVGRDEARDLSAVVGDASRKLIERMPGVARKRIDDLPFAAIILRRLLRATGASRVVFSANGLREGWFLRQLPEAMRTQDPLIAAGRDLTVGLLRDPALPGALIAWTATLFPDESASHRRLREGACWFSDIGNHEHPEYRAEQAFLRVLRQTGVGLDHHARAFLALTLALRYEAPVESAFLAPARALLDMATARRAETLGAALRLAYTLSAGTPALLAATRLLRDDSRLVLFLDARSGVFAGDPIERRLARLGSLVGLEAEIRAAG</sequence>
<feature type="domain" description="Exopolyphosphatase C-terminal" evidence="2">
    <location>
        <begin position="349"/>
        <end position="528"/>
    </location>
</feature>